<comment type="caution">
    <text evidence="1">The sequence shown here is derived from an EMBL/GenBank/DDBJ whole genome shotgun (WGS) entry which is preliminary data.</text>
</comment>
<reference evidence="1 2" key="1">
    <citation type="submission" date="2013-06" db="EMBL/GenBank/DDBJ databases">
        <authorList>
            <person name="Weinstock G."/>
            <person name="Sodergren E."/>
            <person name="Lobos E.A."/>
            <person name="Fulton L."/>
            <person name="Fulton R."/>
            <person name="Courtney L."/>
            <person name="Fronick C."/>
            <person name="O'Laughlin M."/>
            <person name="Godfrey J."/>
            <person name="Wilson R.M."/>
            <person name="Miner T."/>
            <person name="Farmer C."/>
            <person name="Delehaunty K."/>
            <person name="Cordes M."/>
            <person name="Minx P."/>
            <person name="Tomlinson C."/>
            <person name="Chen J."/>
            <person name="Wollam A."/>
            <person name="Pepin K.H."/>
            <person name="Bhonagiri V."/>
            <person name="Zhang X."/>
            <person name="Warren W."/>
            <person name="Mitreva M."/>
            <person name="Mardis E.R."/>
            <person name="Wilson R.K."/>
        </authorList>
    </citation>
    <scope>NUCLEOTIDE SEQUENCE [LARGE SCALE GENOMIC DNA]</scope>
    <source>
        <strain evidence="1 2">ATCC 29426</strain>
    </source>
</reference>
<dbReference type="EMBL" id="AWUY01000292">
    <property type="protein sequence ID" value="ERJ71037.1"/>
    <property type="molecule type" value="Genomic_DNA"/>
</dbReference>
<name>A0ABN0NNT3_9BACT</name>
<evidence type="ECO:0000313" key="1">
    <source>
        <dbReference type="EMBL" id="ERJ71037.1"/>
    </source>
</evidence>
<keyword evidence="2" id="KW-1185">Reference proteome</keyword>
<gene>
    <name evidence="1" type="ORF">HMPREF0653_02609</name>
</gene>
<dbReference type="Proteomes" id="UP000016660">
    <property type="component" value="Unassembled WGS sequence"/>
</dbReference>
<evidence type="ECO:0000313" key="2">
    <source>
        <dbReference type="Proteomes" id="UP000016660"/>
    </source>
</evidence>
<accession>A0ABN0NNT3</accession>
<sequence length="50" mass="6284">MRIAYLGYQYEESILYEFRCITQTKKNTNIDYQAHIRSIEKSYEVRKRWF</sequence>
<organism evidence="1 2">
    <name type="scientific">Prevotella disiens JCM 6334 = ATCC 29426</name>
    <dbReference type="NCBI Taxonomy" id="1235811"/>
    <lineage>
        <taxon>Bacteria</taxon>
        <taxon>Pseudomonadati</taxon>
        <taxon>Bacteroidota</taxon>
        <taxon>Bacteroidia</taxon>
        <taxon>Bacteroidales</taxon>
        <taxon>Prevotellaceae</taxon>
        <taxon>Prevotella</taxon>
    </lineage>
</organism>
<proteinExistence type="predicted"/>
<protein>
    <submittedName>
        <fullName evidence="1">Uncharacterized protein</fullName>
    </submittedName>
</protein>